<evidence type="ECO:0000256" key="4">
    <source>
        <dbReference type="ARBA" id="ARBA00023235"/>
    </source>
</evidence>
<dbReference type="InterPro" id="IPR048741">
    <property type="entry name" value="Pus10-like_C"/>
</dbReference>
<dbReference type="CTD" id="150962"/>
<dbReference type="InterPro" id="IPR020103">
    <property type="entry name" value="PsdUridine_synth_cat_dom_sf"/>
</dbReference>
<dbReference type="PANTHER" id="PTHR21568">
    <property type="entry name" value="TRNA PSEUDOURIDINE SYNTHASE PUS10"/>
    <property type="match status" value="1"/>
</dbReference>
<comment type="similarity">
    <text evidence="1">Belongs to the pseudouridine synthase Pus10 family.</text>
</comment>
<reference evidence="12" key="1">
    <citation type="submission" date="2025-08" db="UniProtKB">
        <authorList>
            <consortium name="RefSeq"/>
        </authorList>
    </citation>
    <scope>IDENTIFICATION</scope>
    <source>
        <tissue evidence="12">Sperm</tissue>
    </source>
</reference>
<keyword evidence="11" id="KW-1185">Reference proteome</keyword>
<dbReference type="GO" id="GO:0160148">
    <property type="term" value="F:tRNA pseudouridine(55) synthase activity"/>
    <property type="evidence" value="ECO:0007669"/>
    <property type="project" value="UniProtKB-EC"/>
</dbReference>
<feature type="region of interest" description="Disordered" evidence="8">
    <location>
        <begin position="57"/>
        <end position="119"/>
    </location>
</feature>
<dbReference type="Pfam" id="PF21238">
    <property type="entry name" value="Pus10_C"/>
    <property type="match status" value="1"/>
</dbReference>
<evidence type="ECO:0000256" key="5">
    <source>
        <dbReference type="ARBA" id="ARBA00075270"/>
    </source>
</evidence>
<evidence type="ECO:0000259" key="10">
    <source>
        <dbReference type="Pfam" id="PF21238"/>
    </source>
</evidence>
<dbReference type="FunFam" id="3.30.70.3190:FF:000001">
    <property type="entry name" value="tRNA pseudouridine synthase Pus10"/>
    <property type="match status" value="1"/>
</dbReference>
<dbReference type="SUPFAM" id="SSF55120">
    <property type="entry name" value="Pseudouridine synthase"/>
    <property type="match status" value="1"/>
</dbReference>
<dbReference type="AlphaFoldDB" id="A0AAJ7WNV3"/>
<organism evidence="11 12">
    <name type="scientific">Petromyzon marinus</name>
    <name type="common">Sea lamprey</name>
    <dbReference type="NCBI Taxonomy" id="7757"/>
    <lineage>
        <taxon>Eukaryota</taxon>
        <taxon>Metazoa</taxon>
        <taxon>Chordata</taxon>
        <taxon>Craniata</taxon>
        <taxon>Vertebrata</taxon>
        <taxon>Cyclostomata</taxon>
        <taxon>Hyperoartia</taxon>
        <taxon>Petromyzontiformes</taxon>
        <taxon>Petromyzontidae</taxon>
        <taxon>Petromyzon</taxon>
    </lineage>
</organism>
<feature type="domain" description="Pus10-like C-terminal" evidence="10">
    <location>
        <begin position="319"/>
        <end position="549"/>
    </location>
</feature>
<evidence type="ECO:0000259" key="9">
    <source>
        <dbReference type="Pfam" id="PF21237"/>
    </source>
</evidence>
<dbReference type="Gene3D" id="3.30.70.2510">
    <property type="match status" value="1"/>
</dbReference>
<dbReference type="Gene3D" id="3.30.70.3190">
    <property type="match status" value="1"/>
</dbReference>
<evidence type="ECO:0000313" key="11">
    <source>
        <dbReference type="Proteomes" id="UP001318040"/>
    </source>
</evidence>
<feature type="compositionally biased region" description="Basic and acidic residues" evidence="8">
    <location>
        <begin position="63"/>
        <end position="77"/>
    </location>
</feature>
<dbReference type="InterPro" id="IPR048742">
    <property type="entry name" value="Pus10_N_euk"/>
</dbReference>
<evidence type="ECO:0000256" key="6">
    <source>
        <dbReference type="ARBA" id="ARBA00079393"/>
    </source>
</evidence>
<dbReference type="GO" id="GO:0003723">
    <property type="term" value="F:RNA binding"/>
    <property type="evidence" value="ECO:0007669"/>
    <property type="project" value="InterPro"/>
</dbReference>
<name>A0AAJ7WNV3_PETMA</name>
<dbReference type="InterPro" id="IPR039894">
    <property type="entry name" value="Pus10-like"/>
</dbReference>
<proteinExistence type="inferred from homology"/>
<dbReference type="PANTHER" id="PTHR21568:SF0">
    <property type="entry name" value="TRNA PSEUDOURIDINE SYNTHASE PUS10"/>
    <property type="match status" value="1"/>
</dbReference>
<evidence type="ECO:0000313" key="12">
    <source>
        <dbReference type="RefSeq" id="XP_032804352.1"/>
    </source>
</evidence>
<accession>A0AAJ7WNV3</accession>
<dbReference type="KEGG" id="pmrn:116939707"/>
<dbReference type="RefSeq" id="XP_032804352.1">
    <property type="nucleotide sequence ID" value="XM_032948461.1"/>
</dbReference>
<keyword evidence="3" id="KW-0819">tRNA processing</keyword>
<gene>
    <name evidence="12" type="primary">PUS10</name>
</gene>
<evidence type="ECO:0000256" key="3">
    <source>
        <dbReference type="ARBA" id="ARBA00022694"/>
    </source>
</evidence>
<evidence type="ECO:0000256" key="1">
    <source>
        <dbReference type="ARBA" id="ARBA00009652"/>
    </source>
</evidence>
<dbReference type="FunFam" id="3.30.70.2510:FF:000001">
    <property type="entry name" value="tRNA pseudouridine synthase Pus10"/>
    <property type="match status" value="1"/>
</dbReference>
<protein>
    <recommendedName>
        <fullName evidence="2">tRNA pseudouridine(55) synthase</fullName>
        <ecNumber evidence="2">5.4.99.25</ecNumber>
    </recommendedName>
    <alternativeName>
        <fullName evidence="7">tRNA pseudouridine 55 synthase</fullName>
    </alternativeName>
    <alternativeName>
        <fullName evidence="5">tRNA pseudouridylate synthase</fullName>
    </alternativeName>
    <alternativeName>
        <fullName evidence="6">tRNA-uridine isomerase</fullName>
    </alternativeName>
</protein>
<evidence type="ECO:0000256" key="2">
    <source>
        <dbReference type="ARBA" id="ARBA00012787"/>
    </source>
</evidence>
<dbReference type="NCBIfam" id="TIGR01213">
    <property type="entry name" value="pseudo_Pus10arc"/>
    <property type="match status" value="1"/>
</dbReference>
<dbReference type="Proteomes" id="UP001318040">
    <property type="component" value="Chromosome 6"/>
</dbReference>
<sequence length="568" mass="63224">MALQQLPDGRWAPVVSMLLKGGCCPRCVLRLCRVVAPAVYQQPEMELLGQLEKLTSSTALEGSPHETSDGGDVDERPRKKMKTDNLQMGMEPDDVQCPLESEERRESNGSAESEKQEAADVNRVATKVSVCSVCLGVMQRLCEDPFIEEMCNKVRSSDYQFSSMLVSASFPPQLAVREHAAWLAIKENESARGAWSERGDGSGGGSGTGVLLKEAYKWVVYPALAKRFRVPVEGKSPFEVSLNLTHKETDGECRFLASACPDCFKPSKNKQSLFSRAAVSKALEKIPDNQFRRNFPWPLPPPSRTCVCTDIACTHGPVFVAGRYNKYSRTLPQTPWVIDGERKMESSVEELIANILVLAFNASGFNFSSSGREDVDVRTLGKGRPFAVELINPRRAALSPSQLRQLQKEINSSDKIAVRDLQIVSREAMVHMKEGEEEKTKSYSALVWSEKALVPGDLDFLRDIKDLRLEQTTPLRVLHRRPLAMRPRLIHTMRAELCNAHHFRLDLRTQAGTYIKEFVHGDFGRTVPNLGSLLGTQTDILELDVESVDVAWPPPLDDVDSPEQAEGV</sequence>
<dbReference type="GO" id="GO:0031119">
    <property type="term" value="P:tRNA pseudouridine synthesis"/>
    <property type="evidence" value="ECO:0007669"/>
    <property type="project" value="UniProtKB-ARBA"/>
</dbReference>
<evidence type="ECO:0000256" key="8">
    <source>
        <dbReference type="SAM" id="MobiDB-lite"/>
    </source>
</evidence>
<dbReference type="Pfam" id="PF21237">
    <property type="entry name" value="Pus10_N_euk"/>
    <property type="match status" value="1"/>
</dbReference>
<keyword evidence="4" id="KW-0413">Isomerase</keyword>
<feature type="compositionally biased region" description="Basic and acidic residues" evidence="8">
    <location>
        <begin position="101"/>
        <end position="119"/>
    </location>
</feature>
<dbReference type="Gene3D" id="1.10.10.2050">
    <property type="match status" value="1"/>
</dbReference>
<feature type="domain" description="Pus10 N-terminal eukaryotes" evidence="9">
    <location>
        <begin position="131"/>
        <end position="313"/>
    </location>
</feature>
<dbReference type="EC" id="5.4.99.25" evidence="2"/>
<evidence type="ECO:0000256" key="7">
    <source>
        <dbReference type="ARBA" id="ARBA00083669"/>
    </source>
</evidence>